<accession>A0A328TPU6</accession>
<proteinExistence type="predicted"/>
<protein>
    <submittedName>
        <fullName evidence="1">Uncharacterized protein</fullName>
    </submittedName>
</protein>
<comment type="caution">
    <text evidence="1">The sequence shown here is derived from an EMBL/GenBank/DDBJ whole genome shotgun (WGS) entry which is preliminary data.</text>
</comment>
<dbReference type="RefSeq" id="WP_261791554.1">
    <property type="nucleotide sequence ID" value="NZ_LJAM02000544.1"/>
</dbReference>
<dbReference type="Pfam" id="PF11776">
    <property type="entry name" value="RcnB"/>
    <property type="match status" value="1"/>
</dbReference>
<keyword evidence="2" id="KW-1185">Reference proteome</keyword>
<evidence type="ECO:0000313" key="1">
    <source>
        <dbReference type="EMBL" id="RAP69886.1"/>
    </source>
</evidence>
<evidence type="ECO:0000313" key="2">
    <source>
        <dbReference type="Proteomes" id="UP000244334"/>
    </source>
</evidence>
<reference evidence="1" key="1">
    <citation type="submission" date="2018-04" db="EMBL/GenBank/DDBJ databases">
        <title>Genomes of the Obligate Erwinia dacicola and Facultative Enterobacter sp. OLF Endosymbionts of the Olive Fruit fly, Bactrocera oleae.</title>
        <authorList>
            <person name="Estes A.M."/>
            <person name="Hearn D.J."/>
            <person name="Agarwal S."/>
            <person name="Pierson E.A."/>
            <person name="Dunning-Hotopp J.C."/>
        </authorList>
    </citation>
    <scope>NUCLEOTIDE SEQUENCE [LARGE SCALE GENOMIC DNA]</scope>
    <source>
        <strain evidence="1">Oroville</strain>
    </source>
</reference>
<dbReference type="EMBL" id="LJAM02000544">
    <property type="protein sequence ID" value="RAP69886.1"/>
    <property type="molecule type" value="Genomic_DNA"/>
</dbReference>
<dbReference type="Proteomes" id="UP000244334">
    <property type="component" value="Unassembled WGS sequence"/>
</dbReference>
<organism evidence="1 2">
    <name type="scientific">Candidatus Erwinia dacicola</name>
    <dbReference type="NCBI Taxonomy" id="252393"/>
    <lineage>
        <taxon>Bacteria</taxon>
        <taxon>Pseudomonadati</taxon>
        <taxon>Pseudomonadota</taxon>
        <taxon>Gammaproteobacteria</taxon>
        <taxon>Enterobacterales</taxon>
        <taxon>Erwiniaceae</taxon>
        <taxon>Erwinia</taxon>
    </lineage>
</organism>
<dbReference type="Gene3D" id="3.10.450.160">
    <property type="entry name" value="inner membrane protein cigr"/>
    <property type="match status" value="1"/>
</dbReference>
<sequence>MKTFFADFKHFSIGHIAPDLYRSKKYKVSQWNVRHLPAPKSDSHRTYMGGNYVLITNA</sequence>
<dbReference type="InterPro" id="IPR024572">
    <property type="entry name" value="RcnB"/>
</dbReference>
<gene>
    <name evidence="1" type="ORF">ACZ87_03319</name>
</gene>
<name>A0A328TPU6_9GAMM</name>
<dbReference type="AlphaFoldDB" id="A0A328TPU6"/>